<keyword evidence="2" id="KW-1185">Reference proteome</keyword>
<dbReference type="PaxDb" id="4113-PGSC0003DMT400058831"/>
<dbReference type="HOGENOM" id="CLU_2762749_0_0_1"/>
<accession>M1C3D8</accession>
<evidence type="ECO:0000313" key="1">
    <source>
        <dbReference type="EnsemblPlants" id="PGSC0003DMT400058831"/>
    </source>
</evidence>
<protein>
    <submittedName>
        <fullName evidence="1">Uncharacterized protein</fullName>
    </submittedName>
</protein>
<organism evidence="1 2">
    <name type="scientific">Solanum tuberosum</name>
    <name type="common">Potato</name>
    <dbReference type="NCBI Taxonomy" id="4113"/>
    <lineage>
        <taxon>Eukaryota</taxon>
        <taxon>Viridiplantae</taxon>
        <taxon>Streptophyta</taxon>
        <taxon>Embryophyta</taxon>
        <taxon>Tracheophyta</taxon>
        <taxon>Spermatophyta</taxon>
        <taxon>Magnoliopsida</taxon>
        <taxon>eudicotyledons</taxon>
        <taxon>Gunneridae</taxon>
        <taxon>Pentapetalae</taxon>
        <taxon>asterids</taxon>
        <taxon>lamiids</taxon>
        <taxon>Solanales</taxon>
        <taxon>Solanaceae</taxon>
        <taxon>Solanoideae</taxon>
        <taxon>Solaneae</taxon>
        <taxon>Solanum</taxon>
    </lineage>
</organism>
<reference evidence="1" key="2">
    <citation type="submission" date="2015-06" db="UniProtKB">
        <authorList>
            <consortium name="EnsemblPlants"/>
        </authorList>
    </citation>
    <scope>IDENTIFICATION</scope>
    <source>
        <strain evidence="1">DM1-3 516 R44</strain>
    </source>
</reference>
<name>M1C3D8_SOLTU</name>
<proteinExistence type="predicted"/>
<dbReference type="Gramene" id="PGSC0003DMT400058831">
    <property type="protein sequence ID" value="PGSC0003DMT400058831"/>
    <property type="gene ID" value="PGSC0003DMG400022859"/>
</dbReference>
<sequence>MALFIAKKRFEFKIAVFAGDERLIGDNGRENQQEENIPLKIWVRCDISRSTSDLGEISLSRSQQILFRGL</sequence>
<reference evidence="2" key="1">
    <citation type="journal article" date="2011" name="Nature">
        <title>Genome sequence and analysis of the tuber crop potato.</title>
        <authorList>
            <consortium name="The Potato Genome Sequencing Consortium"/>
        </authorList>
    </citation>
    <scope>NUCLEOTIDE SEQUENCE [LARGE SCALE GENOMIC DNA]</scope>
    <source>
        <strain evidence="2">cv. DM1-3 516 R44</strain>
    </source>
</reference>
<dbReference type="InParanoid" id="M1C3D8"/>
<dbReference type="AlphaFoldDB" id="M1C3D8"/>
<evidence type="ECO:0000313" key="2">
    <source>
        <dbReference type="Proteomes" id="UP000011115"/>
    </source>
</evidence>
<dbReference type="EnsemblPlants" id="PGSC0003DMT400058831">
    <property type="protein sequence ID" value="PGSC0003DMT400058831"/>
    <property type="gene ID" value="PGSC0003DMG400022859"/>
</dbReference>
<dbReference type="Proteomes" id="UP000011115">
    <property type="component" value="Unassembled WGS sequence"/>
</dbReference>